<sequence length="273" mass="29550">YSKERQKQQEQNPCCRGRERGVSKVERPSHLHPLTSLTPCSSRGGQSIVPLTARHNLTLQLAFASMGAIRPQTIVAAATIQDAHGRAATQHRVHQPKLAKCERVAWRRGMAWAAGSRLVLTNELGAGSSRACNPQQATHTRSLVTNQEGGGSSDSGGGGDGHCRSRGATSDSLFDAREVEPGAGDKTRVAEVCYCHHTSCSSSRAKRGQGGWYGSSDGLALAHRRETPTSDSLFYAREMGVWLSKRKGKYLPPARFCTARGAEVAPRQRYNQS</sequence>
<evidence type="ECO:0000313" key="3">
    <source>
        <dbReference type="Proteomes" id="UP000284706"/>
    </source>
</evidence>
<dbReference type="InParanoid" id="A0A409YTU6"/>
<evidence type="ECO:0000313" key="2">
    <source>
        <dbReference type="EMBL" id="PPR06413.1"/>
    </source>
</evidence>
<keyword evidence="3" id="KW-1185">Reference proteome</keyword>
<feature type="compositionally biased region" description="Gly residues" evidence="1">
    <location>
        <begin position="148"/>
        <end position="160"/>
    </location>
</feature>
<proteinExistence type="predicted"/>
<comment type="caution">
    <text evidence="2">The sequence shown here is derived from an EMBL/GenBank/DDBJ whole genome shotgun (WGS) entry which is preliminary data.</text>
</comment>
<dbReference type="EMBL" id="NHYE01000328">
    <property type="protein sequence ID" value="PPR06413.1"/>
    <property type="molecule type" value="Genomic_DNA"/>
</dbReference>
<feature type="non-terminal residue" evidence="2">
    <location>
        <position position="1"/>
    </location>
</feature>
<feature type="compositionally biased region" description="Polar residues" evidence="1">
    <location>
        <begin position="130"/>
        <end position="147"/>
    </location>
</feature>
<dbReference type="Proteomes" id="UP000284706">
    <property type="component" value="Unassembled WGS sequence"/>
</dbReference>
<reference evidence="2 3" key="1">
    <citation type="journal article" date="2018" name="Evol. Lett.">
        <title>Horizontal gene cluster transfer increased hallucinogenic mushroom diversity.</title>
        <authorList>
            <person name="Reynolds H.T."/>
            <person name="Vijayakumar V."/>
            <person name="Gluck-Thaler E."/>
            <person name="Korotkin H.B."/>
            <person name="Matheny P.B."/>
            <person name="Slot J.C."/>
        </authorList>
    </citation>
    <scope>NUCLEOTIDE SEQUENCE [LARGE SCALE GENOMIC DNA]</scope>
    <source>
        <strain evidence="2 3">SRW20</strain>
    </source>
</reference>
<protein>
    <submittedName>
        <fullName evidence="2">Uncharacterized protein</fullName>
    </submittedName>
</protein>
<accession>A0A409YTU6</accession>
<name>A0A409YTU6_9AGAR</name>
<dbReference type="AlphaFoldDB" id="A0A409YTU6"/>
<evidence type="ECO:0000256" key="1">
    <source>
        <dbReference type="SAM" id="MobiDB-lite"/>
    </source>
</evidence>
<organism evidence="2 3">
    <name type="scientific">Gymnopilus dilepis</name>
    <dbReference type="NCBI Taxonomy" id="231916"/>
    <lineage>
        <taxon>Eukaryota</taxon>
        <taxon>Fungi</taxon>
        <taxon>Dikarya</taxon>
        <taxon>Basidiomycota</taxon>
        <taxon>Agaricomycotina</taxon>
        <taxon>Agaricomycetes</taxon>
        <taxon>Agaricomycetidae</taxon>
        <taxon>Agaricales</taxon>
        <taxon>Agaricineae</taxon>
        <taxon>Hymenogastraceae</taxon>
        <taxon>Gymnopilus</taxon>
    </lineage>
</organism>
<feature type="region of interest" description="Disordered" evidence="1">
    <location>
        <begin position="128"/>
        <end position="181"/>
    </location>
</feature>
<feature type="region of interest" description="Disordered" evidence="1">
    <location>
        <begin position="1"/>
        <end position="25"/>
    </location>
</feature>
<gene>
    <name evidence="2" type="ORF">CVT26_004860</name>
</gene>
<feature type="compositionally biased region" description="Basic and acidic residues" evidence="1">
    <location>
        <begin position="16"/>
        <end position="25"/>
    </location>
</feature>